<reference evidence="8" key="2">
    <citation type="journal article" date="2017" name="Nat. Plants">
        <title>The Aegilops tauschii genome reveals multiple impacts of transposons.</title>
        <authorList>
            <person name="Zhao G."/>
            <person name="Zou C."/>
            <person name="Li K."/>
            <person name="Wang K."/>
            <person name="Li T."/>
            <person name="Gao L."/>
            <person name="Zhang X."/>
            <person name="Wang H."/>
            <person name="Yang Z."/>
            <person name="Liu X."/>
            <person name="Jiang W."/>
            <person name="Mao L."/>
            <person name="Kong X."/>
            <person name="Jiao Y."/>
            <person name="Jia J."/>
        </authorList>
    </citation>
    <scope>NUCLEOTIDE SEQUENCE [LARGE SCALE GENOMIC DNA]</scope>
    <source>
        <strain evidence="8">cv. AL8/78</strain>
    </source>
</reference>
<feature type="domain" description="Disease resistance N-terminal" evidence="6">
    <location>
        <begin position="6"/>
        <end position="84"/>
    </location>
</feature>
<keyword evidence="8" id="KW-1185">Reference proteome</keyword>
<dbReference type="Pfam" id="PF18052">
    <property type="entry name" value="Rx_N"/>
    <property type="match status" value="1"/>
</dbReference>
<dbReference type="EnsemblPlants" id="AET5Gv20458600.7">
    <property type="protein sequence ID" value="AET5Gv20458600.7"/>
    <property type="gene ID" value="AET5Gv20458600"/>
</dbReference>
<dbReference type="Proteomes" id="UP000015105">
    <property type="component" value="Chromosome 5D"/>
</dbReference>
<evidence type="ECO:0000256" key="2">
    <source>
        <dbReference type="ARBA" id="ARBA00022614"/>
    </source>
</evidence>
<keyword evidence="3" id="KW-0677">Repeat</keyword>
<proteinExistence type="inferred from homology"/>
<reference evidence="7" key="3">
    <citation type="journal article" date="2017" name="Nature">
        <title>Genome sequence of the progenitor of the wheat D genome Aegilops tauschii.</title>
        <authorList>
            <person name="Luo M.C."/>
            <person name="Gu Y.Q."/>
            <person name="Puiu D."/>
            <person name="Wang H."/>
            <person name="Twardziok S.O."/>
            <person name="Deal K.R."/>
            <person name="Huo N."/>
            <person name="Zhu T."/>
            <person name="Wang L."/>
            <person name="Wang Y."/>
            <person name="McGuire P.E."/>
            <person name="Liu S."/>
            <person name="Long H."/>
            <person name="Ramasamy R.K."/>
            <person name="Rodriguez J.C."/>
            <person name="Van S.L."/>
            <person name="Yuan L."/>
            <person name="Wang Z."/>
            <person name="Xia Z."/>
            <person name="Xiao L."/>
            <person name="Anderson O.D."/>
            <person name="Ouyang S."/>
            <person name="Liang Y."/>
            <person name="Zimin A.V."/>
            <person name="Pertea G."/>
            <person name="Qi P."/>
            <person name="Bennetzen J.L."/>
            <person name="Dai X."/>
            <person name="Dawson M.W."/>
            <person name="Muller H.G."/>
            <person name="Kugler K."/>
            <person name="Rivarola-Duarte L."/>
            <person name="Spannagl M."/>
            <person name="Mayer K.F.X."/>
            <person name="Lu F.H."/>
            <person name="Bevan M.W."/>
            <person name="Leroy P."/>
            <person name="Li P."/>
            <person name="You F.M."/>
            <person name="Sun Q."/>
            <person name="Liu Z."/>
            <person name="Lyons E."/>
            <person name="Wicker T."/>
            <person name="Salzberg S.L."/>
            <person name="Devos K.M."/>
            <person name="Dvorak J."/>
        </authorList>
    </citation>
    <scope>NUCLEOTIDE SEQUENCE [LARGE SCALE GENOMIC DNA]</scope>
    <source>
        <strain evidence="7">cv. AL8/78</strain>
    </source>
</reference>
<sequence length="97" mass="11011">MATAGAVVDRLLRRLASDARRSELPSGVDEHVAHLWRTLSGLQVVLLSVERYFRARTEVQDWMAKINQIVYDTEHLLDEFEDQNGIGSERTGCITKV</sequence>
<dbReference type="Gramene" id="AET5Gv20458600.7">
    <property type="protein sequence ID" value="AET5Gv20458600.7"/>
    <property type="gene ID" value="AET5Gv20458600"/>
</dbReference>
<evidence type="ECO:0000259" key="6">
    <source>
        <dbReference type="Pfam" id="PF18052"/>
    </source>
</evidence>
<name>A0A453KMD0_AEGTS</name>
<protein>
    <recommendedName>
        <fullName evidence="6">Disease resistance N-terminal domain-containing protein</fullName>
    </recommendedName>
</protein>
<evidence type="ECO:0000256" key="5">
    <source>
        <dbReference type="ARBA" id="ARBA00022821"/>
    </source>
</evidence>
<reference evidence="8" key="1">
    <citation type="journal article" date="2014" name="Science">
        <title>Ancient hybridizations among the ancestral genomes of bread wheat.</title>
        <authorList>
            <consortium name="International Wheat Genome Sequencing Consortium,"/>
            <person name="Marcussen T."/>
            <person name="Sandve S.R."/>
            <person name="Heier L."/>
            <person name="Spannagl M."/>
            <person name="Pfeifer M."/>
            <person name="Jakobsen K.S."/>
            <person name="Wulff B.B."/>
            <person name="Steuernagel B."/>
            <person name="Mayer K.F."/>
            <person name="Olsen O.A."/>
        </authorList>
    </citation>
    <scope>NUCLEOTIDE SEQUENCE [LARGE SCALE GENOMIC DNA]</scope>
    <source>
        <strain evidence="8">cv. AL8/78</strain>
    </source>
</reference>
<keyword evidence="2" id="KW-0433">Leucine-rich repeat</keyword>
<evidence type="ECO:0000256" key="1">
    <source>
        <dbReference type="ARBA" id="ARBA00008894"/>
    </source>
</evidence>
<dbReference type="GO" id="GO:0006952">
    <property type="term" value="P:defense response"/>
    <property type="evidence" value="ECO:0007669"/>
    <property type="project" value="UniProtKB-KW"/>
</dbReference>
<evidence type="ECO:0000256" key="4">
    <source>
        <dbReference type="ARBA" id="ARBA00022741"/>
    </source>
</evidence>
<reference evidence="7" key="4">
    <citation type="submission" date="2019-03" db="UniProtKB">
        <authorList>
            <consortium name="EnsemblPlants"/>
        </authorList>
    </citation>
    <scope>IDENTIFICATION</scope>
</reference>
<organism evidence="7 8">
    <name type="scientific">Aegilops tauschii subsp. strangulata</name>
    <name type="common">Goatgrass</name>
    <dbReference type="NCBI Taxonomy" id="200361"/>
    <lineage>
        <taxon>Eukaryota</taxon>
        <taxon>Viridiplantae</taxon>
        <taxon>Streptophyta</taxon>
        <taxon>Embryophyta</taxon>
        <taxon>Tracheophyta</taxon>
        <taxon>Spermatophyta</taxon>
        <taxon>Magnoliopsida</taxon>
        <taxon>Liliopsida</taxon>
        <taxon>Poales</taxon>
        <taxon>Poaceae</taxon>
        <taxon>BOP clade</taxon>
        <taxon>Pooideae</taxon>
        <taxon>Triticodae</taxon>
        <taxon>Triticeae</taxon>
        <taxon>Triticinae</taxon>
        <taxon>Aegilops</taxon>
    </lineage>
</organism>
<evidence type="ECO:0000313" key="8">
    <source>
        <dbReference type="Proteomes" id="UP000015105"/>
    </source>
</evidence>
<keyword evidence="5" id="KW-0611">Plant defense</keyword>
<dbReference type="GO" id="GO:0000166">
    <property type="term" value="F:nucleotide binding"/>
    <property type="evidence" value="ECO:0007669"/>
    <property type="project" value="UniProtKB-KW"/>
</dbReference>
<evidence type="ECO:0000256" key="3">
    <source>
        <dbReference type="ARBA" id="ARBA00022737"/>
    </source>
</evidence>
<dbReference type="InterPro" id="IPR041118">
    <property type="entry name" value="Rx_N"/>
</dbReference>
<keyword evidence="4" id="KW-0547">Nucleotide-binding</keyword>
<evidence type="ECO:0000313" key="7">
    <source>
        <dbReference type="EnsemblPlants" id="AET5Gv20458600.7"/>
    </source>
</evidence>
<dbReference type="Gene3D" id="1.20.5.4130">
    <property type="match status" value="1"/>
</dbReference>
<reference evidence="7" key="5">
    <citation type="journal article" date="2021" name="G3 (Bethesda)">
        <title>Aegilops tauschii genome assembly Aet v5.0 features greater sequence contiguity and improved annotation.</title>
        <authorList>
            <person name="Wang L."/>
            <person name="Zhu T."/>
            <person name="Rodriguez J.C."/>
            <person name="Deal K.R."/>
            <person name="Dubcovsky J."/>
            <person name="McGuire P.E."/>
            <person name="Lux T."/>
            <person name="Spannagl M."/>
            <person name="Mayer K.F.X."/>
            <person name="Baldrich P."/>
            <person name="Meyers B.C."/>
            <person name="Huo N."/>
            <person name="Gu Y.Q."/>
            <person name="Zhou H."/>
            <person name="Devos K.M."/>
            <person name="Bennetzen J.L."/>
            <person name="Unver T."/>
            <person name="Budak H."/>
            <person name="Gulick P.J."/>
            <person name="Galiba G."/>
            <person name="Kalapos B."/>
            <person name="Nelson D.R."/>
            <person name="Li P."/>
            <person name="You F.M."/>
            <person name="Luo M.C."/>
            <person name="Dvorak J."/>
        </authorList>
    </citation>
    <scope>NUCLEOTIDE SEQUENCE [LARGE SCALE GENOMIC DNA]</scope>
    <source>
        <strain evidence="7">cv. AL8/78</strain>
    </source>
</reference>
<comment type="similarity">
    <text evidence="1">Belongs to the disease resistance NB-LRR family.</text>
</comment>
<dbReference type="AlphaFoldDB" id="A0A453KMD0"/>
<accession>A0A453KMD0</accession>